<evidence type="ECO:0000313" key="8">
    <source>
        <dbReference type="EMBL" id="CAL4766177.1"/>
    </source>
</evidence>
<dbReference type="Proteomes" id="UP001152797">
    <property type="component" value="Unassembled WGS sequence"/>
</dbReference>
<dbReference type="EMBL" id="CAMXCT020000443">
    <property type="protein sequence ID" value="CAL1132240.1"/>
    <property type="molecule type" value="Genomic_DNA"/>
</dbReference>
<comment type="subunit">
    <text evidence="1">Monomer.</text>
</comment>
<sequence>MSQVPKKSFRQFSDLQRVFQEIQALRNLRHPHIIRVLDVADHPDSICFIMEFAAGGELRGYVEKHSFLEEDEARTFFKQIVRAVHYIHSKKIIHRDLKLENVLLDAHNRCKIVDFGLSDYVSSKERTVTDAGTEAYLAPEVFNGCSGDADPYKIDVWALGVILYALCHGRLPFGRPDRETCAKIESDGLSFKETATSNYRRIVRAMLTPRPEKRAFVDEITLDSWVVVHRFADCEDVPSPSFVLEDGEVLHVGVESTEERQRDRDSTEELDPTLEVDVERAQTARAELEGSASPIRRGERRPRTVSDSPGTSATPRPALRKGTTTPGTTTGLGRAGMAVIRGTHDVTTTKKWSSAAGSDLNVVRLEQAPAAGSQDVAMESSSNFPRSRSDPPRFLKAARRDEECELQDAATAQALVLAPPGQLELQLGGPAPLWQSQMLRVEAKKPDEQLRKREEDPSRRGAALLRAEKARTTEPPPVVKAPTKVKCSEKSSGASASRPSVLWPRGACTPDVATPAAPAGHAGPDEGTTAWLIILAQTDVQTLRIKEAVAKRKQLTGVSYVRPSCDEWPAWMAQMPPDPVPATDQWPVSGLNLEDCWAACRRGLGLSMQAPGFGALVYIATQHLRKIIEGGGCSCKGVVECVLQQDHAYVLGSVLPNLFIEKEFQRCHFAISSKKTREIFAKKKKNNVESKFLKAARRDEECELQDAATAQALVLAPPGQLELQLGGPVEAKKPDEQLRKREEDPSRRGAALLRAEKARTTEPPPVVKAPTKVKTGGSAVRKALAPAPADLRFCGLEEHVHQMSLPLLHLLDMLVATLPVGVAVGERKPLLVCQDRMRGGFSYNIMRHHCGFKLASYSSDITETASACEEASTPFLHRALANKMFSACGDVCVWDFENPDAVEFKYDADRKCYVEQRDGSCAKEHPEALETVKNHKSTLCGKEAELCHPFVPELTENIILRYCGIVGKNGQDHSPETKGCDDSDTPQVRKSLANHMFSHCGAWCLFDYDAPDTVSYAWDIYTQCWKKGGCKNHPEQKDAIARRAQACEACQAKRSTLLVACEKGPETCRPQVAILKDEVTRGYCKVTTTNFVDRSVSAKSCDGGSDGFVHRALANGMYEHCDAWCLYDWESPDKISYHWNNHKKCFEYGSDCQGHKEQALVTSYKDVLCEAEKMCTPVAPKLSEAVIYRYCEKLSTNGEDRSPKAKGCHASYTPYVRRSLANKMFSHCGAWCLYDYDQPDTVAYHWNSETSCWQRGSGCIGHAEQKLSLERKATFCEADLCIPVQSLLSDTLMSSYCESTTVDHSPHAKTCDSAQSNEVHMALANKMFSSCSSTCLFSFDNPSQVAFTWNIAGMCWKKTDSCGTAAERAAAVTRKSKFCKANLEHGKLNVTARCVSSEAHHRNDLMESYCGHSIVEGIDKSIDAKGCKAMYTEQVQLALANKMFKDCNSLCLFDFEMPHLAAFRWIPAEQCWLKAESCGEAGEQDALVAHRRSLCEVPKGPCQPVAQLSDKVMSNYCARNELQGAEKFSTAAGCEEFYTHQVRRSLANRMFEDCGSWCLYDFDQPTIMYAWMANRKCWLQTGSPCGPRYAQQSAALRREKFCKDHTLSVNEAGCVPFSSQLSNTLMAHRCGDLKRYSVDISEDARACHFTDTPMVKKALANHMFSQCGAECIYDYDQPHARWYGWNAKSNCYDRSPAGWVPV</sequence>
<evidence type="ECO:0000256" key="2">
    <source>
        <dbReference type="ARBA" id="ARBA00022741"/>
    </source>
</evidence>
<dbReference type="EMBL" id="CAMXCT010000443">
    <property type="protein sequence ID" value="CAI3978865.1"/>
    <property type="molecule type" value="Genomic_DNA"/>
</dbReference>
<evidence type="ECO:0000256" key="1">
    <source>
        <dbReference type="ARBA" id="ARBA00011245"/>
    </source>
</evidence>
<dbReference type="OrthoDB" id="10252354at2759"/>
<dbReference type="PROSITE" id="PS00108">
    <property type="entry name" value="PROTEIN_KINASE_ST"/>
    <property type="match status" value="1"/>
</dbReference>
<evidence type="ECO:0000256" key="3">
    <source>
        <dbReference type="ARBA" id="ARBA00022840"/>
    </source>
</evidence>
<dbReference type="InterPro" id="IPR011009">
    <property type="entry name" value="Kinase-like_dom_sf"/>
</dbReference>
<keyword evidence="9" id="KW-1185">Reference proteome</keyword>
<dbReference type="InterPro" id="IPR000719">
    <property type="entry name" value="Prot_kinase_dom"/>
</dbReference>
<protein>
    <submittedName>
        <fullName evidence="8">NUAK family SNF1-like kinase 1 (AMPK-relate d protein kinase 5) (ARK5) (Omphalocele kinase 1)</fullName>
    </submittedName>
</protein>
<dbReference type="GO" id="GO:0005524">
    <property type="term" value="F:ATP binding"/>
    <property type="evidence" value="ECO:0007669"/>
    <property type="project" value="UniProtKB-KW"/>
</dbReference>
<comment type="caution">
    <text evidence="6">The sequence shown here is derived from an EMBL/GenBank/DDBJ whole genome shotgun (WGS) entry which is preliminary data.</text>
</comment>
<dbReference type="Pfam" id="PF00069">
    <property type="entry name" value="Pkinase"/>
    <property type="match status" value="1"/>
</dbReference>
<dbReference type="FunFam" id="1.10.510.10:FF:000571">
    <property type="entry name" value="Maternal embryonic leucine zipper kinase"/>
    <property type="match status" value="1"/>
</dbReference>
<feature type="domain" description="Protein kinase" evidence="5">
    <location>
        <begin position="1"/>
        <end position="226"/>
    </location>
</feature>
<dbReference type="EMBL" id="CAMXCT030000443">
    <property type="protein sequence ID" value="CAL4766177.1"/>
    <property type="molecule type" value="Genomic_DNA"/>
</dbReference>
<reference evidence="7" key="2">
    <citation type="submission" date="2024-04" db="EMBL/GenBank/DDBJ databases">
        <authorList>
            <person name="Chen Y."/>
            <person name="Shah S."/>
            <person name="Dougan E. K."/>
            <person name="Thang M."/>
            <person name="Chan C."/>
        </authorList>
    </citation>
    <scope>NUCLEOTIDE SEQUENCE [LARGE SCALE GENOMIC DNA]</scope>
</reference>
<evidence type="ECO:0000313" key="7">
    <source>
        <dbReference type="EMBL" id="CAL1132240.1"/>
    </source>
</evidence>
<keyword evidence="8" id="KW-0418">Kinase</keyword>
<dbReference type="InterPro" id="IPR008271">
    <property type="entry name" value="Ser/Thr_kinase_AS"/>
</dbReference>
<dbReference type="PANTHER" id="PTHR24346:SF30">
    <property type="entry name" value="MATERNAL EMBRYONIC LEUCINE ZIPPER KINASE"/>
    <property type="match status" value="1"/>
</dbReference>
<name>A0A9P1BUH1_9DINO</name>
<feature type="region of interest" description="Disordered" evidence="4">
    <location>
        <begin position="725"/>
        <end position="749"/>
    </location>
</feature>
<keyword evidence="2" id="KW-0547">Nucleotide-binding</keyword>
<reference evidence="6" key="1">
    <citation type="submission" date="2022-10" db="EMBL/GenBank/DDBJ databases">
        <authorList>
            <person name="Chen Y."/>
            <person name="Dougan E. K."/>
            <person name="Chan C."/>
            <person name="Rhodes N."/>
            <person name="Thang M."/>
        </authorList>
    </citation>
    <scope>NUCLEOTIDE SEQUENCE</scope>
</reference>
<dbReference type="GO" id="GO:0004674">
    <property type="term" value="F:protein serine/threonine kinase activity"/>
    <property type="evidence" value="ECO:0007669"/>
    <property type="project" value="TreeGrafter"/>
</dbReference>
<feature type="region of interest" description="Disordered" evidence="4">
    <location>
        <begin position="284"/>
        <end position="338"/>
    </location>
</feature>
<keyword evidence="3" id="KW-0067">ATP-binding</keyword>
<dbReference type="GO" id="GO:0035556">
    <property type="term" value="P:intracellular signal transduction"/>
    <property type="evidence" value="ECO:0007669"/>
    <property type="project" value="TreeGrafter"/>
</dbReference>
<evidence type="ECO:0000256" key="4">
    <source>
        <dbReference type="SAM" id="MobiDB-lite"/>
    </source>
</evidence>
<dbReference type="GO" id="GO:0005737">
    <property type="term" value="C:cytoplasm"/>
    <property type="evidence" value="ECO:0007669"/>
    <property type="project" value="TreeGrafter"/>
</dbReference>
<organism evidence="6">
    <name type="scientific">Cladocopium goreaui</name>
    <dbReference type="NCBI Taxonomy" id="2562237"/>
    <lineage>
        <taxon>Eukaryota</taxon>
        <taxon>Sar</taxon>
        <taxon>Alveolata</taxon>
        <taxon>Dinophyceae</taxon>
        <taxon>Suessiales</taxon>
        <taxon>Symbiodiniaceae</taxon>
        <taxon>Cladocopium</taxon>
    </lineage>
</organism>
<gene>
    <name evidence="6" type="ORF">C1SCF055_LOCUS6862</name>
</gene>
<feature type="compositionally biased region" description="Polar residues" evidence="4">
    <location>
        <begin position="305"/>
        <end position="314"/>
    </location>
</feature>
<keyword evidence="8" id="KW-0808">Transferase</keyword>
<feature type="compositionally biased region" description="Low complexity" evidence="4">
    <location>
        <begin position="322"/>
        <end position="332"/>
    </location>
</feature>
<feature type="compositionally biased region" description="Basic and acidic residues" evidence="4">
    <location>
        <begin position="730"/>
        <end position="747"/>
    </location>
</feature>
<accession>A0A9P1BUH1</accession>
<feature type="region of interest" description="Disordered" evidence="4">
    <location>
        <begin position="469"/>
        <end position="503"/>
    </location>
</feature>
<dbReference type="Gene3D" id="1.10.510.10">
    <property type="entry name" value="Transferase(Phosphotransferase) domain 1"/>
    <property type="match status" value="1"/>
</dbReference>
<proteinExistence type="predicted"/>
<evidence type="ECO:0000313" key="9">
    <source>
        <dbReference type="Proteomes" id="UP001152797"/>
    </source>
</evidence>
<dbReference type="PROSITE" id="PS50011">
    <property type="entry name" value="PROTEIN_KINASE_DOM"/>
    <property type="match status" value="1"/>
</dbReference>
<dbReference type="SMART" id="SM00220">
    <property type="entry name" value="S_TKc"/>
    <property type="match status" value="1"/>
</dbReference>
<dbReference type="SUPFAM" id="SSF56112">
    <property type="entry name" value="Protein kinase-like (PK-like)"/>
    <property type="match status" value="1"/>
</dbReference>
<evidence type="ECO:0000313" key="6">
    <source>
        <dbReference type="EMBL" id="CAI3978865.1"/>
    </source>
</evidence>
<evidence type="ECO:0000259" key="5">
    <source>
        <dbReference type="PROSITE" id="PS50011"/>
    </source>
</evidence>
<feature type="region of interest" description="Disordered" evidence="4">
    <location>
        <begin position="370"/>
        <end position="392"/>
    </location>
</feature>
<dbReference type="PANTHER" id="PTHR24346">
    <property type="entry name" value="MAP/MICROTUBULE AFFINITY-REGULATING KINASE"/>
    <property type="match status" value="1"/>
</dbReference>